<dbReference type="CDD" id="cd09111">
    <property type="entry name" value="PLDc_ymdC_like_1"/>
    <property type="match status" value="1"/>
</dbReference>
<dbReference type="InterPro" id="IPR025202">
    <property type="entry name" value="PLD-like_dom"/>
</dbReference>
<evidence type="ECO:0000313" key="2">
    <source>
        <dbReference type="EMBL" id="SIQ60971.1"/>
    </source>
</evidence>
<dbReference type="PANTHER" id="PTHR21248">
    <property type="entry name" value="CARDIOLIPIN SYNTHASE"/>
    <property type="match status" value="1"/>
</dbReference>
<proteinExistence type="predicted"/>
<dbReference type="Proteomes" id="UP000186079">
    <property type="component" value="Unassembled WGS sequence"/>
</dbReference>
<dbReference type="EMBL" id="FTMC01000008">
    <property type="protein sequence ID" value="SIQ60971.1"/>
    <property type="molecule type" value="Genomic_DNA"/>
</dbReference>
<dbReference type="GO" id="GO:0032049">
    <property type="term" value="P:cardiolipin biosynthetic process"/>
    <property type="evidence" value="ECO:0007669"/>
    <property type="project" value="UniProtKB-ARBA"/>
</dbReference>
<organism evidence="2 3">
    <name type="scientific">Pseudomonas flexibilis</name>
    <dbReference type="NCBI Taxonomy" id="706570"/>
    <lineage>
        <taxon>Bacteria</taxon>
        <taxon>Pseudomonadati</taxon>
        <taxon>Pseudomonadota</taxon>
        <taxon>Gammaproteobacteria</taxon>
        <taxon>Pseudomonadales</taxon>
        <taxon>Pseudomonadaceae</taxon>
        <taxon>Pseudomonas</taxon>
    </lineage>
</organism>
<evidence type="ECO:0000313" key="3">
    <source>
        <dbReference type="Proteomes" id="UP000186079"/>
    </source>
</evidence>
<dbReference type="PROSITE" id="PS50035">
    <property type="entry name" value="PLD"/>
    <property type="match status" value="2"/>
</dbReference>
<evidence type="ECO:0000259" key="1">
    <source>
        <dbReference type="PROSITE" id="PS50035"/>
    </source>
</evidence>
<name>A0A1N6U640_9PSED</name>
<dbReference type="Gene3D" id="3.30.870.10">
    <property type="entry name" value="Endonuclease Chain A"/>
    <property type="match status" value="2"/>
</dbReference>
<dbReference type="SMART" id="SM00155">
    <property type="entry name" value="PLDc"/>
    <property type="match status" value="2"/>
</dbReference>
<dbReference type="PROSITE" id="PS51257">
    <property type="entry name" value="PROKAR_LIPOPROTEIN"/>
    <property type="match status" value="1"/>
</dbReference>
<sequence>MNKQVGTAWRRGWLPGMCALLLCGCGGLPTLETRTASQALGEEESAGTALGRALAPELAAHPGLNGIWTLPDAQDAFAARVLLARTAQRTLDVQYYIWRQDMTGTLLFEALHEAAERGVRVRLLLDDNNTRGLDAALAALDAHPNMEVRLFNPYVQRKVRLLGLLTDFSRANRRMHNKSFTADNQATVLGGRNVGDEYFGATDGVLFADLDVLAVGPVVKAVSDDFDRYWASDSSYPVAGLLPAVDPTHLRELVEQASLIERDPAAAMYVEAVRNSDFIRRLFEQRLDLEWVPVRLVSDDPAKGLGLAPREALLPHQLKEILGTPQQHLQLVSPYFVPTRSGVEAFAAMAAQGIDVRVLTNSLDATDVAPVHAGYAKWRKALLQAGVELYEMRRTAPDHEPPPKGGPFGSSGSSLHAKTFAVDGQRLFVGSFNFDPRSSHLNTELGLVIDSPRLAEQIRSAFEQAVPANAYRVRLDEAGRLYWQEQAGPQQRVYTREPNSGLLKRAAVRVLSWLPIDWLL</sequence>
<dbReference type="GO" id="GO:0030572">
    <property type="term" value="F:phosphatidyltransferase activity"/>
    <property type="evidence" value="ECO:0007669"/>
    <property type="project" value="UniProtKB-ARBA"/>
</dbReference>
<protein>
    <submittedName>
        <fullName evidence="2">Putative cardiolipin synthase</fullName>
    </submittedName>
</protein>
<dbReference type="PANTHER" id="PTHR21248:SF12">
    <property type="entry name" value="CARDIOLIPIN SYNTHASE C"/>
    <property type="match status" value="1"/>
</dbReference>
<gene>
    <name evidence="2" type="ORF">SAMN05421672_10835</name>
</gene>
<dbReference type="InterPro" id="IPR001736">
    <property type="entry name" value="PLipase_D/transphosphatidylase"/>
</dbReference>
<feature type="domain" description="PLD phosphodiesterase" evidence="1">
    <location>
        <begin position="171"/>
        <end position="198"/>
    </location>
</feature>
<feature type="domain" description="PLD phosphodiesterase" evidence="1">
    <location>
        <begin position="411"/>
        <end position="438"/>
    </location>
</feature>
<accession>A0A1N6U640</accession>
<dbReference type="CDD" id="cd09113">
    <property type="entry name" value="PLDc_ymdC_like_2"/>
    <property type="match status" value="1"/>
</dbReference>
<reference evidence="2 3" key="1">
    <citation type="submission" date="2017-01" db="EMBL/GenBank/DDBJ databases">
        <authorList>
            <person name="Mah S.A."/>
            <person name="Swanson W.J."/>
            <person name="Moy G.W."/>
            <person name="Vacquier V.D."/>
        </authorList>
    </citation>
    <scope>NUCLEOTIDE SEQUENCE [LARGE SCALE GENOMIC DNA]</scope>
    <source>
        <strain evidence="2 3">ATCC 29606</strain>
    </source>
</reference>
<dbReference type="Pfam" id="PF13091">
    <property type="entry name" value="PLDc_2"/>
    <property type="match status" value="2"/>
</dbReference>
<dbReference type="SUPFAM" id="SSF56024">
    <property type="entry name" value="Phospholipase D/nuclease"/>
    <property type="match status" value="2"/>
</dbReference>
<dbReference type="AlphaFoldDB" id="A0A1N6U640"/>